<dbReference type="EMBL" id="KJ776578">
    <property type="protein sequence ID" value="AIW54630.1"/>
    <property type="molecule type" value="Genomic_DNA"/>
</dbReference>
<reference evidence="1" key="1">
    <citation type="journal article" date="2014" name="Genome Biol. Evol.">
        <title>Three classes of plasmid (47-63 kb) carry the type B neurotoxin gene cluster of group II Clostridium botulinum.</title>
        <authorList>
            <person name="Carter A.T."/>
            <person name="Austin J.W."/>
            <person name="Weedmark K.A."/>
            <person name="Corbett C."/>
            <person name="Peck M.W."/>
        </authorList>
    </citation>
    <scope>NUCLEOTIDE SEQUENCE</scope>
    <source>
        <strain evidence="1">CDC3875</strain>
        <strain evidence="3">CDC3897</strain>
        <strain evidence="2">CDC5900</strain>
        <plasmid evidence="1">pCDC3875</plasmid>
        <plasmid evidence="3">pCDC3897</plasmid>
        <plasmid evidence="2">pCDC5900</plasmid>
    </source>
</reference>
<geneLocation type="plasmid" evidence="3">
    <name>pCDC3897</name>
</geneLocation>
<sequence length="131" mass="15645">MLRMKMKLKIAQDINFQGQVGRSIAVDEKLNLQVGQEYEFFHEVESWGNRWSEFHIENYNTIEYHFSCMNAKGHEVDYDEEEVEILDAEGCENECEVLIHKDTQKFIITFVSTDEDFEEMRYYEVELEVAK</sequence>
<geneLocation type="plasmid" evidence="2">
    <name>pCDC5900</name>
</geneLocation>
<evidence type="ECO:0000313" key="3">
    <source>
        <dbReference type="EMBL" id="AIW54879.1"/>
    </source>
</evidence>
<dbReference type="AlphaFoldDB" id="A0A0A0UXH6"/>
<dbReference type="EMBL" id="KJ776580">
    <property type="protein sequence ID" value="AIW54749.1"/>
    <property type="molecule type" value="Genomic_DNA"/>
</dbReference>
<accession>A0A0A0UXH6</accession>
<evidence type="ECO:0000313" key="1">
    <source>
        <dbReference type="EMBL" id="AIW54630.1"/>
    </source>
</evidence>
<geneLocation type="plasmid" evidence="1">
    <name>pCDC3875</name>
</geneLocation>
<organism evidence="1">
    <name type="scientific">Clostridium botulinum</name>
    <dbReference type="NCBI Taxonomy" id="1491"/>
    <lineage>
        <taxon>Bacteria</taxon>
        <taxon>Bacillati</taxon>
        <taxon>Bacillota</taxon>
        <taxon>Clostridia</taxon>
        <taxon>Eubacteriales</taxon>
        <taxon>Clostridiaceae</taxon>
        <taxon>Clostridium</taxon>
    </lineage>
</organism>
<dbReference type="EMBL" id="KJ776582">
    <property type="protein sequence ID" value="AIW54879.1"/>
    <property type="molecule type" value="Genomic_DNA"/>
</dbReference>
<keyword evidence="1" id="KW-0614">Plasmid</keyword>
<protein>
    <submittedName>
        <fullName evidence="1">Uncharacterized protein</fullName>
    </submittedName>
</protein>
<proteinExistence type="predicted"/>
<evidence type="ECO:0000313" key="2">
    <source>
        <dbReference type="EMBL" id="AIW54749.1"/>
    </source>
</evidence>
<name>A0A0A0UXH6_CLOBO</name>